<dbReference type="PIRSF" id="PIRSF001267">
    <property type="entry name" value="Pyrophosphatase_GppA_Ppx"/>
    <property type="match status" value="1"/>
</dbReference>
<reference evidence="4" key="1">
    <citation type="journal article" date="2022" name="Front. Microbiol.">
        <title>New perspectives on an old grouping: The genomic and phenotypic variability of Oxalobacter formigenes and the implications for calcium oxalate stone prevention.</title>
        <authorList>
            <person name="Chmiel J.A."/>
            <person name="Carr C."/>
            <person name="Stuivenberg G.A."/>
            <person name="Venema R."/>
            <person name="Chanyi R.M."/>
            <person name="Al K.F."/>
            <person name="Giguere D."/>
            <person name="Say H."/>
            <person name="Akouris P.P."/>
            <person name="Dominguez Romero S.A."/>
            <person name="Kwong A."/>
            <person name="Tai V."/>
            <person name="Koval S.F."/>
            <person name="Razvi H."/>
            <person name="Bjazevic J."/>
            <person name="Burton J.P."/>
        </authorList>
    </citation>
    <scope>NUCLEOTIDE SEQUENCE</scope>
    <source>
        <strain evidence="4">WoOx3</strain>
    </source>
</reference>
<evidence type="ECO:0000313" key="4">
    <source>
        <dbReference type="EMBL" id="WAW10845.1"/>
    </source>
</evidence>
<dbReference type="InterPro" id="IPR003695">
    <property type="entry name" value="Ppx_GppA_N"/>
</dbReference>
<dbReference type="Pfam" id="PF02541">
    <property type="entry name" value="Ppx-GppA"/>
    <property type="match status" value="1"/>
</dbReference>
<dbReference type="Gene3D" id="1.10.3210.10">
    <property type="entry name" value="Hypothetical protein af1432"/>
    <property type="match status" value="1"/>
</dbReference>
<dbReference type="GO" id="GO:0016462">
    <property type="term" value="F:pyrophosphatase activity"/>
    <property type="evidence" value="ECO:0007669"/>
    <property type="project" value="TreeGrafter"/>
</dbReference>
<evidence type="ECO:0000259" key="2">
    <source>
        <dbReference type="Pfam" id="PF02541"/>
    </source>
</evidence>
<keyword evidence="5" id="KW-1185">Reference proteome</keyword>
<organism evidence="4 5">
    <name type="scientific">Oxalobacter vibrioformis</name>
    <dbReference type="NCBI Taxonomy" id="933080"/>
    <lineage>
        <taxon>Bacteria</taxon>
        <taxon>Pseudomonadati</taxon>
        <taxon>Pseudomonadota</taxon>
        <taxon>Betaproteobacteria</taxon>
        <taxon>Burkholderiales</taxon>
        <taxon>Oxalobacteraceae</taxon>
        <taxon>Oxalobacter</taxon>
    </lineage>
</organism>
<dbReference type="EMBL" id="CP098242">
    <property type="protein sequence ID" value="WAW10845.1"/>
    <property type="molecule type" value="Genomic_DNA"/>
</dbReference>
<evidence type="ECO:0000259" key="3">
    <source>
        <dbReference type="Pfam" id="PF21447"/>
    </source>
</evidence>
<dbReference type="AlphaFoldDB" id="A0A9E9P423"/>
<dbReference type="KEGG" id="ovb:NB640_04150"/>
<dbReference type="SUPFAM" id="SSF53067">
    <property type="entry name" value="Actin-like ATPase domain"/>
    <property type="match status" value="2"/>
</dbReference>
<evidence type="ECO:0000256" key="1">
    <source>
        <dbReference type="ARBA" id="ARBA00022801"/>
    </source>
</evidence>
<feature type="domain" description="Ppx/GppA phosphatase N-terminal" evidence="2">
    <location>
        <begin position="18"/>
        <end position="296"/>
    </location>
</feature>
<dbReference type="CDD" id="cd24053">
    <property type="entry name" value="ASKHA_NBD_EcPPX-GppA-like"/>
    <property type="match status" value="1"/>
</dbReference>
<feature type="domain" description="Ppx/GppA phosphatase C-terminal" evidence="3">
    <location>
        <begin position="305"/>
        <end position="468"/>
    </location>
</feature>
<dbReference type="PANTHER" id="PTHR30005:SF0">
    <property type="entry name" value="RETROGRADE REGULATION PROTEIN 2"/>
    <property type="match status" value="1"/>
</dbReference>
<dbReference type="Gene3D" id="3.30.420.40">
    <property type="match status" value="1"/>
</dbReference>
<protein>
    <submittedName>
        <fullName evidence="4">Ppx/GppA family phosphatase</fullName>
    </submittedName>
</protein>
<dbReference type="InterPro" id="IPR030673">
    <property type="entry name" value="PyroPPase_GppA_Ppx"/>
</dbReference>
<evidence type="ECO:0000313" key="5">
    <source>
        <dbReference type="Proteomes" id="UP001156215"/>
    </source>
</evidence>
<dbReference type="InterPro" id="IPR043129">
    <property type="entry name" value="ATPase_NBD"/>
</dbReference>
<sequence>MLSAIDLGSNSFRLQIGEYVDGAIRVIRAAREPNRLAAGLDKNNHLTDAAIQGGLDALRSLSSILKPYPISVLRAVATNTLRVAVNAPDFLVQAEAALGYPIEVISGEEEGRLIYLGVDNLLARPDERRLVIDIGGGSTEMIRGRGEAIERVESFSVGTVGQSLDFFPGGVITAAGFDAAILSARSHFEDVKSYYHKRHWKMAYGSSGTMRAIAELISTMGIGDGRLTAKNLDLLRLQMIRAGKISQLGFPGLRPERAASVVGGLSIMIVLMTDLKMPVMVPVESGLRMGIMWDLCLQSTEHDRREQSVSGFMRRYKADRKRAARVADWATVLYEKMAPDSDRYKKLLHWSALMHEVGMFVSPSNYHKHGAYLVENADLAGFTAREQKQMGKLVLAQKGNLRKLNGIFDNPDAVKAVLAIRLAVIFMHSRVSEAVDAVGFRMKKRIEILMPEKWLKQHQTLSYWLGRERDWWADRGISLLIRES</sequence>
<dbReference type="Pfam" id="PF21447">
    <property type="entry name" value="Ppx-GppA_III"/>
    <property type="match status" value="1"/>
</dbReference>
<dbReference type="SUPFAM" id="SSF109604">
    <property type="entry name" value="HD-domain/PDEase-like"/>
    <property type="match status" value="1"/>
</dbReference>
<gene>
    <name evidence="4" type="ORF">NB640_04150</name>
</gene>
<proteinExistence type="predicted"/>
<dbReference type="Gene3D" id="3.30.420.150">
    <property type="entry name" value="Exopolyphosphatase. Domain 2"/>
    <property type="match status" value="1"/>
</dbReference>
<dbReference type="RefSeq" id="WP_269309911.1">
    <property type="nucleotide sequence ID" value="NZ_CP098242.1"/>
</dbReference>
<keyword evidence="1" id="KW-0378">Hydrolase</keyword>
<dbReference type="Proteomes" id="UP001156215">
    <property type="component" value="Chromosome"/>
</dbReference>
<dbReference type="PANTHER" id="PTHR30005">
    <property type="entry name" value="EXOPOLYPHOSPHATASE"/>
    <property type="match status" value="1"/>
</dbReference>
<accession>A0A9E9P423</accession>
<dbReference type="InterPro" id="IPR048950">
    <property type="entry name" value="Ppx_GppA_C"/>
</dbReference>
<name>A0A9E9P423_9BURK</name>
<dbReference type="InterPro" id="IPR050273">
    <property type="entry name" value="GppA/Ppx_hydrolase"/>
</dbReference>